<evidence type="ECO:0000313" key="2">
    <source>
        <dbReference type="EMBL" id="QDU42373.1"/>
    </source>
</evidence>
<keyword evidence="3" id="KW-1185">Reference proteome</keyword>
<evidence type="ECO:0000256" key="1">
    <source>
        <dbReference type="SAM" id="SignalP"/>
    </source>
</evidence>
<protein>
    <recommendedName>
        <fullName evidence="4">Lipoprotein</fullName>
    </recommendedName>
</protein>
<evidence type="ECO:0008006" key="4">
    <source>
        <dbReference type="Google" id="ProtNLM"/>
    </source>
</evidence>
<reference evidence="2 3" key="1">
    <citation type="submission" date="2019-02" db="EMBL/GenBank/DDBJ databases">
        <title>Deep-cultivation of Planctomycetes and their phenomic and genomic characterization uncovers novel biology.</title>
        <authorList>
            <person name="Wiegand S."/>
            <person name="Jogler M."/>
            <person name="Boedeker C."/>
            <person name="Pinto D."/>
            <person name="Vollmers J."/>
            <person name="Rivas-Marin E."/>
            <person name="Kohn T."/>
            <person name="Peeters S.H."/>
            <person name="Heuer A."/>
            <person name="Rast P."/>
            <person name="Oberbeckmann S."/>
            <person name="Bunk B."/>
            <person name="Jeske O."/>
            <person name="Meyerdierks A."/>
            <person name="Storesund J.E."/>
            <person name="Kallscheuer N."/>
            <person name="Luecker S."/>
            <person name="Lage O.M."/>
            <person name="Pohl T."/>
            <person name="Merkel B.J."/>
            <person name="Hornburger P."/>
            <person name="Mueller R.-W."/>
            <person name="Bruemmer F."/>
            <person name="Labrenz M."/>
            <person name="Spormann A.M."/>
            <person name="Op den Camp H."/>
            <person name="Overmann J."/>
            <person name="Amann R."/>
            <person name="Jetten M.S.M."/>
            <person name="Mascher T."/>
            <person name="Medema M.H."/>
            <person name="Devos D.P."/>
            <person name="Kaster A.-K."/>
            <person name="Ovreas L."/>
            <person name="Rohde M."/>
            <person name="Galperin M.Y."/>
            <person name="Jogler C."/>
        </authorList>
    </citation>
    <scope>NUCLEOTIDE SEQUENCE [LARGE SCALE GENOMIC DNA]</scope>
    <source>
        <strain evidence="2 3">Mal52</strain>
    </source>
</reference>
<feature type="signal peptide" evidence="1">
    <location>
        <begin position="1"/>
        <end position="19"/>
    </location>
</feature>
<evidence type="ECO:0000313" key="3">
    <source>
        <dbReference type="Proteomes" id="UP000319383"/>
    </source>
</evidence>
<dbReference type="EMBL" id="CP036276">
    <property type="protein sequence ID" value="QDU42373.1"/>
    <property type="molecule type" value="Genomic_DNA"/>
</dbReference>
<organism evidence="2 3">
    <name type="scientific">Symmachiella dynata</name>
    <dbReference type="NCBI Taxonomy" id="2527995"/>
    <lineage>
        <taxon>Bacteria</taxon>
        <taxon>Pseudomonadati</taxon>
        <taxon>Planctomycetota</taxon>
        <taxon>Planctomycetia</taxon>
        <taxon>Planctomycetales</taxon>
        <taxon>Planctomycetaceae</taxon>
        <taxon>Symmachiella</taxon>
    </lineage>
</organism>
<sequence length="205" mass="22730" precursor="true">MRALILCMLILPCCGCAYVSHQGPLTLGGRWHEQIPERQIASNDDSIVVRAQSAAHETQRTLASTLEIAELLFVRAPAFVVSSAVLRPLGMSPEMNIAGAPRPVPLMTRHSPDGRLYVDARKCELESKTKDPTAKVTFRIMGTDDSRLHMEQSFRVTDDITFDHAKPDWDVESYVVTVTADDGRRFRIDYGSALDAATREGTSKQ</sequence>
<dbReference type="AlphaFoldDB" id="A0A517ZIW4"/>
<dbReference type="Proteomes" id="UP000319383">
    <property type="component" value="Chromosome"/>
</dbReference>
<proteinExistence type="predicted"/>
<feature type="chain" id="PRO_5021724285" description="Lipoprotein" evidence="1">
    <location>
        <begin position="20"/>
        <end position="205"/>
    </location>
</feature>
<accession>A0A517ZIW4</accession>
<gene>
    <name evidence="2" type="ORF">Mal52_08330</name>
</gene>
<name>A0A517ZIW4_9PLAN</name>
<keyword evidence="1" id="KW-0732">Signal</keyword>
<dbReference type="KEGG" id="sdyn:Mal52_08330"/>